<comment type="caution">
    <text evidence="3">The sequence shown here is derived from an EMBL/GenBank/DDBJ whole genome shotgun (WGS) entry which is preliminary data.</text>
</comment>
<name>A0ABT6JD03_9GAMM</name>
<dbReference type="SUPFAM" id="SSF51338">
    <property type="entry name" value="Composite domain of metallo-dependent hydrolases"/>
    <property type="match status" value="1"/>
</dbReference>
<dbReference type="Gene3D" id="2.30.40.10">
    <property type="entry name" value="Urease, subunit C, domain 1"/>
    <property type="match status" value="1"/>
</dbReference>
<proteinExistence type="predicted"/>
<feature type="domain" description="Amidohydrolase-related" evidence="1">
    <location>
        <begin position="89"/>
        <end position="427"/>
    </location>
</feature>
<evidence type="ECO:0000259" key="1">
    <source>
        <dbReference type="Pfam" id="PF01979"/>
    </source>
</evidence>
<dbReference type="EMBL" id="JARXRM010000045">
    <property type="protein sequence ID" value="MDH5824712.1"/>
    <property type="molecule type" value="Genomic_DNA"/>
</dbReference>
<dbReference type="Gene3D" id="3.30.110.90">
    <property type="entry name" value="Amidohydrolase"/>
    <property type="match status" value="1"/>
</dbReference>
<dbReference type="Pfam" id="PF01979">
    <property type="entry name" value="Amidohydro_1"/>
    <property type="match status" value="1"/>
</dbReference>
<evidence type="ECO:0000313" key="3">
    <source>
        <dbReference type="EMBL" id="MDH5824712.1"/>
    </source>
</evidence>
<dbReference type="PANTHER" id="PTHR43135">
    <property type="entry name" value="ALPHA-D-RIBOSE 1-METHYLPHOSPHONATE 5-TRIPHOSPHATE DIPHOSPHATASE"/>
    <property type="match status" value="1"/>
</dbReference>
<dbReference type="InterPro" id="IPR032466">
    <property type="entry name" value="Metal_Hydrolase"/>
</dbReference>
<protein>
    <submittedName>
        <fullName evidence="3">CIA30 family protein</fullName>
    </submittedName>
</protein>
<dbReference type="InterPro" id="IPR011059">
    <property type="entry name" value="Metal-dep_hydrolase_composite"/>
</dbReference>
<dbReference type="InterPro" id="IPR013857">
    <property type="entry name" value="NADH-UbQ_OxRdtase-assoc_prot30"/>
</dbReference>
<gene>
    <name evidence="3" type="ORF">QFW77_17210</name>
</gene>
<sequence>MTNRLIEFSAVAALVAVIVLAVVQGHAGGSAAPLEPGGNSFAVRDVRVFDGTRDLGVVTVVVRDGVIRQVATDAIVPDGLAEIDGGGRTLLPGLIDAHVHAWGEARRDAARYGVTTMLDMHGMADRLPGLRAQRESLGDVGQADLWAAGYAVTAPEGHGTQYGFPVPTFGPQTDAEAFVAARIAEGADYIKLIVEDLGAHGGERRLDTLAPDQVEAVIAAAHAANRKAVVHVSAQEDARRAIDAGADGLVHVFIDAVADPDFVASARARGAFVAPTLSVLASFAGEGIGAGLAADRALSLGLTAEQRASLDAGIPRASGDGARIERAMESVRRLHAAGVPILAGTDAPNPGTAHGISMHGELELLVRAGLSPRQALAAATSRPAHHFGLGDRGRIAPGMRADLVLVEGNPQAEITATRAIVEVWKNGYAIQRDPRAASAQGVAVPSASLVSDFDGGEIAAAFGGWEPTTDRIAGGASVAEHRIVAGGAGDSRGALAVTGEVRPGFAFPWAGVMFWPGGEPMQAVDLSGRSELVFRVRGDGRHYRAMLFSGPSMQGMPAMLGFRAGEEWSEVRLRLEDFAGADLSLLRGIAFTAGDPAGEFGFLLDDVELR</sequence>
<dbReference type="InterPro" id="IPR008979">
    <property type="entry name" value="Galactose-bd-like_sf"/>
</dbReference>
<dbReference type="Pfam" id="PF08547">
    <property type="entry name" value="CIA30"/>
    <property type="match status" value="1"/>
</dbReference>
<feature type="domain" description="NADH:ubiquinone oxidoreductase intermediate-associated protein 30" evidence="2">
    <location>
        <begin position="462"/>
        <end position="579"/>
    </location>
</feature>
<dbReference type="Gene3D" id="3.40.50.10910">
    <property type="entry name" value="Amidohydrolase"/>
    <property type="match status" value="1"/>
</dbReference>
<dbReference type="Proteomes" id="UP001156940">
    <property type="component" value="Unassembled WGS sequence"/>
</dbReference>
<dbReference type="SUPFAM" id="SSF51556">
    <property type="entry name" value="Metallo-dependent hydrolases"/>
    <property type="match status" value="1"/>
</dbReference>
<dbReference type="InterPro" id="IPR051781">
    <property type="entry name" value="Metallo-dep_Hydrolase"/>
</dbReference>
<dbReference type="RefSeq" id="WP_280576040.1">
    <property type="nucleotide sequence ID" value="NZ_JARXRM010000045.1"/>
</dbReference>
<organism evidence="3 4">
    <name type="scientific">Luteimonas endophytica</name>
    <dbReference type="NCBI Taxonomy" id="3042023"/>
    <lineage>
        <taxon>Bacteria</taxon>
        <taxon>Pseudomonadati</taxon>
        <taxon>Pseudomonadota</taxon>
        <taxon>Gammaproteobacteria</taxon>
        <taxon>Lysobacterales</taxon>
        <taxon>Lysobacteraceae</taxon>
        <taxon>Luteimonas</taxon>
    </lineage>
</organism>
<reference evidence="3 4" key="1">
    <citation type="submission" date="2023-04" db="EMBL/GenBank/DDBJ databases">
        <title>Luteimonas endophyticus RD2P54.</title>
        <authorList>
            <person name="Sun J.-Q."/>
        </authorList>
    </citation>
    <scope>NUCLEOTIDE SEQUENCE [LARGE SCALE GENOMIC DNA]</scope>
    <source>
        <strain evidence="3 4">RD2P54</strain>
    </source>
</reference>
<keyword evidence="4" id="KW-1185">Reference proteome</keyword>
<dbReference type="InterPro" id="IPR006680">
    <property type="entry name" value="Amidohydro-rel"/>
</dbReference>
<dbReference type="Gene3D" id="1.20.58.520">
    <property type="entry name" value="Amidohydrolase"/>
    <property type="match status" value="1"/>
</dbReference>
<dbReference type="PANTHER" id="PTHR43135:SF3">
    <property type="entry name" value="ALPHA-D-RIBOSE 1-METHYLPHOSPHONATE 5-TRIPHOSPHATE DIPHOSPHATASE"/>
    <property type="match status" value="1"/>
</dbReference>
<dbReference type="SUPFAM" id="SSF49785">
    <property type="entry name" value="Galactose-binding domain-like"/>
    <property type="match status" value="1"/>
</dbReference>
<accession>A0ABT6JD03</accession>
<evidence type="ECO:0000259" key="2">
    <source>
        <dbReference type="Pfam" id="PF08547"/>
    </source>
</evidence>
<evidence type="ECO:0000313" key="4">
    <source>
        <dbReference type="Proteomes" id="UP001156940"/>
    </source>
</evidence>